<dbReference type="PROSITE" id="PS51900">
    <property type="entry name" value="CB"/>
    <property type="match status" value="1"/>
</dbReference>
<dbReference type="Pfam" id="PF13495">
    <property type="entry name" value="Phage_int_SAM_4"/>
    <property type="match status" value="1"/>
</dbReference>
<evidence type="ECO:0000256" key="3">
    <source>
        <dbReference type="PROSITE-ProRule" id="PRU01248"/>
    </source>
</evidence>
<evidence type="ECO:0000313" key="5">
    <source>
        <dbReference type="EMBL" id="MFK3865659.1"/>
    </source>
</evidence>
<protein>
    <submittedName>
        <fullName evidence="5">Phage integrase N-terminal SAM-like domain-containing protein</fullName>
    </submittedName>
</protein>
<keyword evidence="2 3" id="KW-0238">DNA-binding</keyword>
<dbReference type="InterPro" id="IPR010998">
    <property type="entry name" value="Integrase_recombinase_N"/>
</dbReference>
<reference evidence="5 6" key="1">
    <citation type="submission" date="2024-11" db="EMBL/GenBank/DDBJ databases">
        <title>The Natural Products Discovery Center: Release of the First 8490 Sequenced Strains for Exploring Actinobacteria Biosynthetic Diversity.</title>
        <authorList>
            <person name="Kalkreuter E."/>
            <person name="Kautsar S.A."/>
            <person name="Yang D."/>
            <person name="Bader C.D."/>
            <person name="Teijaro C.N."/>
            <person name="Fluegel L."/>
            <person name="Davis C.M."/>
            <person name="Simpson J.R."/>
            <person name="Lauterbach L."/>
            <person name="Steele A.D."/>
            <person name="Gui C."/>
            <person name="Meng S."/>
            <person name="Li G."/>
            <person name="Viehrig K."/>
            <person name="Ye F."/>
            <person name="Su P."/>
            <person name="Kiefer A.F."/>
            <person name="Nichols A."/>
            <person name="Cepeda A.J."/>
            <person name="Yan W."/>
            <person name="Fan B."/>
            <person name="Jiang Y."/>
            <person name="Adhikari A."/>
            <person name="Zheng C.-J."/>
            <person name="Schuster L."/>
            <person name="Cowan T.M."/>
            <person name="Smanski M.J."/>
            <person name="Chevrette M.G."/>
            <person name="De Carvalho L.P.S."/>
            <person name="Shen B."/>
        </authorList>
    </citation>
    <scope>NUCLEOTIDE SEQUENCE [LARGE SCALE GENOMIC DNA]</scope>
    <source>
        <strain evidence="5 6">NPDC078403</strain>
    </source>
</reference>
<name>A0ABW8L1C0_9GAMM</name>
<dbReference type="RefSeq" id="WP_404676055.1">
    <property type="nucleotide sequence ID" value="NZ_JBJDOT010000027.1"/>
</dbReference>
<dbReference type="InterPro" id="IPR044068">
    <property type="entry name" value="CB"/>
</dbReference>
<evidence type="ECO:0000256" key="1">
    <source>
        <dbReference type="ARBA" id="ARBA00022908"/>
    </source>
</evidence>
<evidence type="ECO:0000256" key="2">
    <source>
        <dbReference type="ARBA" id="ARBA00023125"/>
    </source>
</evidence>
<keyword evidence="1" id="KW-0229">DNA integration</keyword>
<dbReference type="Proteomes" id="UP001620262">
    <property type="component" value="Unassembled WGS sequence"/>
</dbReference>
<comment type="caution">
    <text evidence="5">The sequence shown here is derived from an EMBL/GenBank/DDBJ whole genome shotgun (WGS) entry which is preliminary data.</text>
</comment>
<evidence type="ECO:0000259" key="4">
    <source>
        <dbReference type="PROSITE" id="PS51900"/>
    </source>
</evidence>
<feature type="domain" description="Core-binding (CB)" evidence="4">
    <location>
        <begin position="1"/>
        <end position="84"/>
    </location>
</feature>
<dbReference type="EMBL" id="JBJDOT010000027">
    <property type="protein sequence ID" value="MFK3865659.1"/>
    <property type="molecule type" value="Genomic_DNA"/>
</dbReference>
<proteinExistence type="predicted"/>
<organism evidence="5 6">
    <name type="scientific">Pseudoalteromonas rhizosphaerae</name>
    <dbReference type="NCBI Taxonomy" id="2518973"/>
    <lineage>
        <taxon>Bacteria</taxon>
        <taxon>Pseudomonadati</taxon>
        <taxon>Pseudomonadota</taxon>
        <taxon>Gammaproteobacteria</taxon>
        <taxon>Alteromonadales</taxon>
        <taxon>Pseudoalteromonadaceae</taxon>
        <taxon>Pseudoalteromonas</taxon>
    </lineage>
</organism>
<evidence type="ECO:0000313" key="6">
    <source>
        <dbReference type="Proteomes" id="UP001620262"/>
    </source>
</evidence>
<keyword evidence="6" id="KW-1185">Reference proteome</keyword>
<accession>A0ABW8L1C0</accession>
<dbReference type="Gene3D" id="1.10.150.130">
    <property type="match status" value="1"/>
</dbReference>
<dbReference type="InterPro" id="IPR004107">
    <property type="entry name" value="Integrase_SAM-like_N"/>
</dbReference>
<sequence>MASVFLESIRDFMTTRRYAKRTIDTYQYWIKFYILYHAKKHPAKLAESEVEQFLSYLSAKSDAKRTDTYFVSENLAPLPLWIIA</sequence>
<gene>
    <name evidence="5" type="ORF">ACI2JU_17545</name>
</gene>